<reference evidence="5" key="1">
    <citation type="submission" date="2024-06" db="EMBL/GenBank/DDBJ databases">
        <authorList>
            <person name="Ryan C."/>
        </authorList>
    </citation>
    <scope>NUCLEOTIDE SEQUENCE [LARGE SCALE GENOMIC DNA]</scope>
</reference>
<organism evidence="4 5">
    <name type="scientific">Urochloa decumbens</name>
    <dbReference type="NCBI Taxonomy" id="240449"/>
    <lineage>
        <taxon>Eukaryota</taxon>
        <taxon>Viridiplantae</taxon>
        <taxon>Streptophyta</taxon>
        <taxon>Embryophyta</taxon>
        <taxon>Tracheophyta</taxon>
        <taxon>Spermatophyta</taxon>
        <taxon>Magnoliopsida</taxon>
        <taxon>Liliopsida</taxon>
        <taxon>Poales</taxon>
        <taxon>Poaceae</taxon>
        <taxon>PACMAD clade</taxon>
        <taxon>Panicoideae</taxon>
        <taxon>Panicodae</taxon>
        <taxon>Paniceae</taxon>
        <taxon>Melinidinae</taxon>
        <taxon>Urochloa</taxon>
    </lineage>
</organism>
<evidence type="ECO:0000313" key="4">
    <source>
        <dbReference type="EMBL" id="CAL5066000.1"/>
    </source>
</evidence>
<name>A0ABC9EZB6_9POAL</name>
<accession>A0ABC9EZB6</accession>
<sequence length="471" mass="53483">MVVATSSKRTRLEEESRRYEPPAEGREGGGGGSDLLSLLPDAVLGEIITLLPTADGVRTQILSRRWRPLWRAAPLNLRAVLGGADADIHPALGALVSHHQGPLRRLSLKWHRPFEDFAIVDSVLQSPRADSLEEFEISYTHYHSQDRRHPILTSVPRFSRTLRALSLCSNSEKFRFPTEGAASGLVFPQLKQLTLVYIYISDASLHGLLSRCPVLESLVLLRNIGCRRLRISSPTLRGFGVADDFYEEEGRLEEVVIEDAPVLERLLPCSVWNSLAIRIVQAPKLRTLGDLDDKISTFQFGTVVIKRMVPVSLPNAIRTVKILALEGYTLSVVIDMLKCFPCVEKLHLRFFRGNSENVQSCVPLECLNQHLKMLEVAFYGESQVNFVKYFILNARVLESIKLVFGEECSATWIASQRKMFHLMYRAFEDVRVDFQLKERVHRFMHIKHVHDLAIDNPFDMSLCRCRPDDLL</sequence>
<dbReference type="AlphaFoldDB" id="A0ABC9EZB6"/>
<dbReference type="Proteomes" id="UP001497457">
    <property type="component" value="Chromosome 5rd"/>
</dbReference>
<dbReference type="InterPro" id="IPR055302">
    <property type="entry name" value="F-box_dom-containing"/>
</dbReference>
<reference evidence="4 5" key="2">
    <citation type="submission" date="2024-10" db="EMBL/GenBank/DDBJ databases">
        <authorList>
            <person name="Ryan C."/>
        </authorList>
    </citation>
    <scope>NUCLEOTIDE SEQUENCE [LARGE SCALE GENOMIC DNA]</scope>
</reference>
<evidence type="ECO:0008006" key="6">
    <source>
        <dbReference type="Google" id="ProtNLM"/>
    </source>
</evidence>
<feature type="region of interest" description="Disordered" evidence="1">
    <location>
        <begin position="1"/>
        <end position="32"/>
    </location>
</feature>
<dbReference type="InterPro" id="IPR055411">
    <property type="entry name" value="LRR_FXL15/At3g58940/PEG3-like"/>
</dbReference>
<evidence type="ECO:0000313" key="5">
    <source>
        <dbReference type="Proteomes" id="UP001497457"/>
    </source>
</evidence>
<evidence type="ECO:0000259" key="3">
    <source>
        <dbReference type="Pfam" id="PF24758"/>
    </source>
</evidence>
<keyword evidence="5" id="KW-1185">Reference proteome</keyword>
<dbReference type="InterPro" id="IPR032675">
    <property type="entry name" value="LRR_dom_sf"/>
</dbReference>
<evidence type="ECO:0000259" key="2">
    <source>
        <dbReference type="Pfam" id="PF08387"/>
    </source>
</evidence>
<dbReference type="SUPFAM" id="SSF81383">
    <property type="entry name" value="F-box domain"/>
    <property type="match status" value="1"/>
</dbReference>
<feature type="domain" description="F-box/LRR-repeat protein 15/At3g58940/PEG3-like LRR" evidence="3">
    <location>
        <begin position="120"/>
        <end position="347"/>
    </location>
</feature>
<dbReference type="InterPro" id="IPR006566">
    <property type="entry name" value="FBD"/>
</dbReference>
<dbReference type="Pfam" id="PF08387">
    <property type="entry name" value="FBD"/>
    <property type="match status" value="1"/>
</dbReference>
<dbReference type="SUPFAM" id="SSF52047">
    <property type="entry name" value="RNI-like"/>
    <property type="match status" value="1"/>
</dbReference>
<evidence type="ECO:0000256" key="1">
    <source>
        <dbReference type="SAM" id="MobiDB-lite"/>
    </source>
</evidence>
<protein>
    <recommendedName>
        <fullName evidence="6">F-box domain-containing protein</fullName>
    </recommendedName>
</protein>
<dbReference type="Gene3D" id="3.80.10.10">
    <property type="entry name" value="Ribonuclease Inhibitor"/>
    <property type="match status" value="1"/>
</dbReference>
<gene>
    <name evidence="4" type="ORF">URODEC1_LOCUS100226</name>
</gene>
<dbReference type="Pfam" id="PF24758">
    <property type="entry name" value="LRR_At5g56370"/>
    <property type="match status" value="1"/>
</dbReference>
<dbReference type="PANTHER" id="PTHR32141">
    <property type="match status" value="1"/>
</dbReference>
<dbReference type="InterPro" id="IPR036047">
    <property type="entry name" value="F-box-like_dom_sf"/>
</dbReference>
<feature type="compositionally biased region" description="Basic and acidic residues" evidence="1">
    <location>
        <begin position="10"/>
        <end position="27"/>
    </location>
</feature>
<proteinExistence type="predicted"/>
<dbReference type="EMBL" id="OZ075115">
    <property type="protein sequence ID" value="CAL5066000.1"/>
    <property type="molecule type" value="Genomic_DNA"/>
</dbReference>
<dbReference type="PANTHER" id="PTHR32141:SF34">
    <property type="entry name" value="OS12G0558366 PROTEIN"/>
    <property type="match status" value="1"/>
</dbReference>
<feature type="domain" description="FBD" evidence="2">
    <location>
        <begin position="363"/>
        <end position="401"/>
    </location>
</feature>